<dbReference type="SUPFAM" id="SSF55785">
    <property type="entry name" value="PYP-like sensor domain (PAS domain)"/>
    <property type="match status" value="2"/>
</dbReference>
<dbReference type="SUPFAM" id="SSF55874">
    <property type="entry name" value="ATPase domain of HSP90 chaperone/DNA topoisomerase II/histidine kinase"/>
    <property type="match status" value="1"/>
</dbReference>
<dbReference type="PRINTS" id="PR00344">
    <property type="entry name" value="BCTRLSENSOR"/>
</dbReference>
<dbReference type="Pfam" id="PF00072">
    <property type="entry name" value="Response_reg"/>
    <property type="match status" value="1"/>
</dbReference>
<keyword evidence="3 9" id="KW-0597">Phosphoprotein</keyword>
<dbReference type="InterPro" id="IPR003661">
    <property type="entry name" value="HisK_dim/P_dom"/>
</dbReference>
<dbReference type="PANTHER" id="PTHR43065:SF46">
    <property type="entry name" value="C4-DICARBOXYLATE TRANSPORT SENSOR PROTEIN DCTB"/>
    <property type="match status" value="1"/>
</dbReference>
<evidence type="ECO:0000313" key="15">
    <source>
        <dbReference type="EMBL" id="NDY41657.1"/>
    </source>
</evidence>
<proteinExistence type="predicted"/>
<feature type="domain" description="PAS" evidence="13">
    <location>
        <begin position="236"/>
        <end position="306"/>
    </location>
</feature>
<dbReference type="Pfam" id="PF02518">
    <property type="entry name" value="HATPase_c"/>
    <property type="match status" value="1"/>
</dbReference>
<dbReference type="Pfam" id="PF13185">
    <property type="entry name" value="GAF_2"/>
    <property type="match status" value="1"/>
</dbReference>
<dbReference type="Gene3D" id="3.30.450.20">
    <property type="entry name" value="PAS domain"/>
    <property type="match status" value="2"/>
</dbReference>
<dbReference type="GO" id="GO:0005524">
    <property type="term" value="F:ATP binding"/>
    <property type="evidence" value="ECO:0007669"/>
    <property type="project" value="UniProtKB-KW"/>
</dbReference>
<keyword evidence="10" id="KW-0472">Membrane</keyword>
<evidence type="ECO:0000256" key="10">
    <source>
        <dbReference type="SAM" id="Phobius"/>
    </source>
</evidence>
<dbReference type="GO" id="GO:0000155">
    <property type="term" value="F:phosphorelay sensor kinase activity"/>
    <property type="evidence" value="ECO:0007669"/>
    <property type="project" value="InterPro"/>
</dbReference>
<dbReference type="Pfam" id="PF00512">
    <property type="entry name" value="HisKA"/>
    <property type="match status" value="1"/>
</dbReference>
<evidence type="ECO:0000259" key="11">
    <source>
        <dbReference type="PROSITE" id="PS50109"/>
    </source>
</evidence>
<evidence type="ECO:0000256" key="3">
    <source>
        <dbReference type="ARBA" id="ARBA00022553"/>
    </source>
</evidence>
<dbReference type="SUPFAM" id="SSF52172">
    <property type="entry name" value="CheY-like"/>
    <property type="match status" value="1"/>
</dbReference>
<keyword evidence="10" id="KW-0812">Transmembrane</keyword>
<keyword evidence="6" id="KW-0418">Kinase</keyword>
<dbReference type="Gene3D" id="1.10.287.130">
    <property type="match status" value="1"/>
</dbReference>
<dbReference type="InterPro" id="IPR004358">
    <property type="entry name" value="Sig_transdc_His_kin-like_C"/>
</dbReference>
<dbReference type="InterPro" id="IPR013767">
    <property type="entry name" value="PAS_fold"/>
</dbReference>
<keyword evidence="7" id="KW-0067">ATP-binding</keyword>
<feature type="domain" description="PAC" evidence="14">
    <location>
        <begin position="438"/>
        <end position="489"/>
    </location>
</feature>
<dbReference type="InterPro" id="IPR001789">
    <property type="entry name" value="Sig_transdc_resp-reg_receiver"/>
</dbReference>
<dbReference type="PROSITE" id="PS50110">
    <property type="entry name" value="RESPONSE_REGULATORY"/>
    <property type="match status" value="1"/>
</dbReference>
<evidence type="ECO:0000313" key="16">
    <source>
        <dbReference type="Proteomes" id="UP000469346"/>
    </source>
</evidence>
<dbReference type="PROSITE" id="PS50112">
    <property type="entry name" value="PAS"/>
    <property type="match status" value="2"/>
</dbReference>
<evidence type="ECO:0000259" key="13">
    <source>
        <dbReference type="PROSITE" id="PS50112"/>
    </source>
</evidence>
<dbReference type="InterPro" id="IPR005467">
    <property type="entry name" value="His_kinase_dom"/>
</dbReference>
<keyword evidence="8" id="KW-0902">Two-component regulatory system</keyword>
<evidence type="ECO:0000256" key="4">
    <source>
        <dbReference type="ARBA" id="ARBA00022679"/>
    </source>
</evidence>
<dbReference type="InterPro" id="IPR003018">
    <property type="entry name" value="GAF"/>
</dbReference>
<dbReference type="CDD" id="cd00130">
    <property type="entry name" value="PAS"/>
    <property type="match status" value="2"/>
</dbReference>
<dbReference type="InterPro" id="IPR011006">
    <property type="entry name" value="CheY-like_superfamily"/>
</dbReference>
<evidence type="ECO:0000259" key="14">
    <source>
        <dbReference type="PROSITE" id="PS50113"/>
    </source>
</evidence>
<accession>A0A6N9TQE4</accession>
<dbReference type="SUPFAM" id="SSF47384">
    <property type="entry name" value="Homodimeric domain of signal transducing histidine kinase"/>
    <property type="match status" value="1"/>
</dbReference>
<reference evidence="15 16" key="1">
    <citation type="submission" date="2020-02" db="EMBL/GenBank/DDBJ databases">
        <title>Comparative genomics of sulfur disproportionating microorganisms.</title>
        <authorList>
            <person name="Ward L.M."/>
            <person name="Bertran E."/>
            <person name="Johnston D.T."/>
        </authorList>
    </citation>
    <scope>NUCLEOTIDE SEQUENCE [LARGE SCALE GENOMIC DNA]</scope>
    <source>
        <strain evidence="15 16">DSM 100025</strain>
    </source>
</reference>
<feature type="domain" description="Response regulatory" evidence="12">
    <location>
        <begin position="756"/>
        <end position="870"/>
    </location>
</feature>
<dbReference type="Gene3D" id="3.30.450.40">
    <property type="match status" value="1"/>
</dbReference>
<dbReference type="EMBL" id="JAAGRR010000012">
    <property type="protein sequence ID" value="NDY41657.1"/>
    <property type="molecule type" value="Genomic_DNA"/>
</dbReference>
<dbReference type="SMART" id="SM00091">
    <property type="entry name" value="PAS"/>
    <property type="match status" value="2"/>
</dbReference>
<dbReference type="SMART" id="SM00086">
    <property type="entry name" value="PAC"/>
    <property type="match status" value="2"/>
</dbReference>
<dbReference type="AlphaFoldDB" id="A0A6N9TQE4"/>
<name>A0A6N9TQE4_DISTH</name>
<feature type="modified residue" description="4-aspartylphosphate" evidence="9">
    <location>
        <position position="807"/>
    </location>
</feature>
<dbReference type="Pfam" id="PF00989">
    <property type="entry name" value="PAS"/>
    <property type="match status" value="2"/>
</dbReference>
<keyword evidence="4" id="KW-0808">Transferase</keyword>
<evidence type="ECO:0000256" key="1">
    <source>
        <dbReference type="ARBA" id="ARBA00000085"/>
    </source>
</evidence>
<dbReference type="InterPro" id="IPR029016">
    <property type="entry name" value="GAF-like_dom_sf"/>
</dbReference>
<dbReference type="Gene3D" id="3.30.565.10">
    <property type="entry name" value="Histidine kinase-like ATPase, C-terminal domain"/>
    <property type="match status" value="1"/>
</dbReference>
<feature type="transmembrane region" description="Helical" evidence="10">
    <location>
        <begin position="39"/>
        <end position="60"/>
    </location>
</feature>
<evidence type="ECO:0000256" key="7">
    <source>
        <dbReference type="ARBA" id="ARBA00022840"/>
    </source>
</evidence>
<dbReference type="SMART" id="SM00065">
    <property type="entry name" value="GAF"/>
    <property type="match status" value="1"/>
</dbReference>
<organism evidence="15 16">
    <name type="scientific">Dissulfurirhabdus thermomarina</name>
    <dbReference type="NCBI Taxonomy" id="1765737"/>
    <lineage>
        <taxon>Bacteria</taxon>
        <taxon>Deltaproteobacteria</taxon>
        <taxon>Dissulfurirhabdaceae</taxon>
        <taxon>Dissulfurirhabdus</taxon>
    </lineage>
</organism>
<dbReference type="GO" id="GO:0006355">
    <property type="term" value="P:regulation of DNA-templated transcription"/>
    <property type="evidence" value="ECO:0007669"/>
    <property type="project" value="InterPro"/>
</dbReference>
<feature type="domain" description="Histidine kinase" evidence="11">
    <location>
        <begin position="509"/>
        <end position="733"/>
    </location>
</feature>
<keyword evidence="10" id="KW-1133">Transmembrane helix</keyword>
<dbReference type="PANTHER" id="PTHR43065">
    <property type="entry name" value="SENSOR HISTIDINE KINASE"/>
    <property type="match status" value="1"/>
</dbReference>
<dbReference type="InterPro" id="IPR036890">
    <property type="entry name" value="HATPase_C_sf"/>
</dbReference>
<dbReference type="InterPro" id="IPR003594">
    <property type="entry name" value="HATPase_dom"/>
</dbReference>
<dbReference type="PROSITE" id="PS50113">
    <property type="entry name" value="PAC"/>
    <property type="match status" value="2"/>
</dbReference>
<evidence type="ECO:0000256" key="5">
    <source>
        <dbReference type="ARBA" id="ARBA00022741"/>
    </source>
</evidence>
<dbReference type="SMART" id="SM00448">
    <property type="entry name" value="REC"/>
    <property type="match status" value="1"/>
</dbReference>
<protein>
    <recommendedName>
        <fullName evidence="2">histidine kinase</fullName>
        <ecNumber evidence="2">2.7.13.3</ecNumber>
    </recommendedName>
</protein>
<evidence type="ECO:0000259" key="12">
    <source>
        <dbReference type="PROSITE" id="PS50110"/>
    </source>
</evidence>
<dbReference type="RefSeq" id="WP_163297811.1">
    <property type="nucleotide sequence ID" value="NZ_JAAGRR010000012.1"/>
</dbReference>
<dbReference type="InterPro" id="IPR000014">
    <property type="entry name" value="PAS"/>
</dbReference>
<dbReference type="CDD" id="cd00082">
    <property type="entry name" value="HisKA"/>
    <property type="match status" value="1"/>
</dbReference>
<evidence type="ECO:0000256" key="2">
    <source>
        <dbReference type="ARBA" id="ARBA00012438"/>
    </source>
</evidence>
<dbReference type="InterPro" id="IPR001610">
    <property type="entry name" value="PAC"/>
</dbReference>
<dbReference type="NCBIfam" id="TIGR00229">
    <property type="entry name" value="sensory_box"/>
    <property type="match status" value="2"/>
</dbReference>
<evidence type="ECO:0000256" key="9">
    <source>
        <dbReference type="PROSITE-ProRule" id="PRU00169"/>
    </source>
</evidence>
<dbReference type="PROSITE" id="PS50109">
    <property type="entry name" value="HIS_KIN"/>
    <property type="match status" value="1"/>
</dbReference>
<keyword evidence="16" id="KW-1185">Reference proteome</keyword>
<dbReference type="Gene3D" id="3.40.50.2300">
    <property type="match status" value="1"/>
</dbReference>
<dbReference type="InterPro" id="IPR036097">
    <property type="entry name" value="HisK_dim/P_sf"/>
</dbReference>
<feature type="domain" description="PAC" evidence="14">
    <location>
        <begin position="308"/>
        <end position="358"/>
    </location>
</feature>
<gene>
    <name evidence="15" type="ORF">G3N55_02160</name>
</gene>
<comment type="catalytic activity">
    <reaction evidence="1">
        <text>ATP + protein L-histidine = ADP + protein N-phospho-L-histidine.</text>
        <dbReference type="EC" id="2.7.13.3"/>
    </reaction>
</comment>
<dbReference type="SMART" id="SM00387">
    <property type="entry name" value="HATPase_c"/>
    <property type="match status" value="1"/>
</dbReference>
<feature type="transmembrane region" description="Helical" evidence="10">
    <location>
        <begin position="12"/>
        <end position="33"/>
    </location>
</feature>
<dbReference type="EC" id="2.7.13.3" evidence="2"/>
<comment type="caution">
    <text evidence="15">The sequence shown here is derived from an EMBL/GenBank/DDBJ whole genome shotgun (WGS) entry which is preliminary data.</text>
</comment>
<dbReference type="InterPro" id="IPR000700">
    <property type="entry name" value="PAS-assoc_C"/>
</dbReference>
<feature type="domain" description="PAS" evidence="13">
    <location>
        <begin position="359"/>
        <end position="404"/>
    </location>
</feature>
<sequence>MKLSGLPIPGGDLRLPAAALAAAALVWAVHLFLPAGEAPGALVPALASAGLVGIGAYGFWGRRFGRERRRLAAVTRMVQLIREDYPVISDHALSYLLEATGSRYGFFGLVDEDETRLSTYAWSRQAMRDCRIGGGCIDLPVEGAGLWAEAVRRRAPIVVNDYASAPGRKGLPEGHVPLRRLLVVPVVRDGRVRALAGLANKALPYTAADVAEAEAFLVHAQAILERKFAERALRVGEARYRGLFQNAHDGIVLHDLAGRILEVNPRMLELTGFPAERLRGMHVKDLHPPAALETSREVLERTARDGHVRFEIEFLRADGTTFPAEVSASVFEAGDRRLVQGVVRDIGDRQAAERALHNLSRRLSLILESAGEGILGLDREGRLTFANPAAAHMLGYEVEDLVGRDAHGTWHHARADETAYPRQECPIFASLRDGVVFRADDEVFWRRDGTAIPVHYVSAPIVEEGGIVGAVVIFQNIAARKAAEDDRRRLQRQLIHAQKMEAVGQLAGGVAHDFNNILTALSGYTELALVKLPEDHPARRDVLEIRRGADRAAALTRQLLAFSRRQPLETRVIDVNDLIREMEKMLRRLIGEDVTLETDLAPDLDRVKADPGQVEQVVMNLAVNARDAMPEGGRLRIRTRRHFYRPGPGVEEDRPATPGAYVCIEVADTGEGMDAETLQHVFEPFFSTKGPGRGTGLGLSVVYGIVRQHGGWIDVRSTLGRGSAFEVYLPAFTFEAGGGIPAHAADGETPAGRGECVLVVEDEDEVRALAAAVLSEAGYRVLAAGSAEEAAGILRREDGRVDLVFCDVVLPDRSGLQLAEDLAGSGVRFLMCSGYSDHRSQWPVIRERGYRFLQKPYRVADLLREVRAALDAEAPVS</sequence>
<dbReference type="SMART" id="SM00388">
    <property type="entry name" value="HisKA"/>
    <property type="match status" value="1"/>
</dbReference>
<keyword evidence="5" id="KW-0547">Nucleotide-binding</keyword>
<evidence type="ECO:0000256" key="6">
    <source>
        <dbReference type="ARBA" id="ARBA00022777"/>
    </source>
</evidence>
<dbReference type="Proteomes" id="UP000469346">
    <property type="component" value="Unassembled WGS sequence"/>
</dbReference>
<dbReference type="SUPFAM" id="SSF55781">
    <property type="entry name" value="GAF domain-like"/>
    <property type="match status" value="1"/>
</dbReference>
<dbReference type="InterPro" id="IPR035965">
    <property type="entry name" value="PAS-like_dom_sf"/>
</dbReference>
<evidence type="ECO:0000256" key="8">
    <source>
        <dbReference type="ARBA" id="ARBA00023012"/>
    </source>
</evidence>